<dbReference type="AlphaFoldDB" id="A0A9X5BKU4"/>
<keyword evidence="2" id="KW-1185">Reference proteome</keyword>
<organism evidence="1 2">
    <name type="scientific">Parablautia muri</name>
    <dbReference type="NCBI Taxonomy" id="2320879"/>
    <lineage>
        <taxon>Bacteria</taxon>
        <taxon>Bacillati</taxon>
        <taxon>Bacillota</taxon>
        <taxon>Clostridia</taxon>
        <taxon>Lachnospirales</taxon>
        <taxon>Lachnospiraceae</taxon>
        <taxon>Parablautia</taxon>
    </lineage>
</organism>
<accession>A0A9X5BKU4</accession>
<evidence type="ECO:0000313" key="1">
    <source>
        <dbReference type="EMBL" id="NBJ95613.1"/>
    </source>
</evidence>
<dbReference type="Proteomes" id="UP001154420">
    <property type="component" value="Unassembled WGS sequence"/>
</dbReference>
<dbReference type="OrthoDB" id="2050779at2"/>
<comment type="caution">
    <text evidence="1">The sequence shown here is derived from an EMBL/GenBank/DDBJ whole genome shotgun (WGS) entry which is preliminary data.</text>
</comment>
<dbReference type="EMBL" id="QZDT01000129">
    <property type="protein sequence ID" value="NBJ95613.1"/>
    <property type="molecule type" value="Genomic_DNA"/>
</dbReference>
<proteinExistence type="predicted"/>
<evidence type="ECO:0000313" key="2">
    <source>
        <dbReference type="Proteomes" id="UP001154420"/>
    </source>
</evidence>
<reference evidence="1" key="1">
    <citation type="submission" date="2018-09" db="EMBL/GenBank/DDBJ databases">
        <title>Murine metabolic-syndrome-specific gut microbial biobank.</title>
        <authorList>
            <person name="Liu C."/>
        </authorList>
    </citation>
    <scope>NUCLEOTIDE SEQUENCE</scope>
    <source>
        <strain evidence="1">D42-62</strain>
    </source>
</reference>
<dbReference type="RefSeq" id="WP_160562477.1">
    <property type="nucleotide sequence ID" value="NZ_QZDT01000129.1"/>
</dbReference>
<sequence>MFTVSDIISDVQRGIAANNMIETYFTYRLVYFINENGKGRKCYVDTPYENLRQSLENIIRKNLSTTNTVVIAAVSVRKNREIVSLLSRAYGFDLGEYFRKICESKEKDNINSYYGRRKAQWC</sequence>
<name>A0A9X5BKU4_9FIRM</name>
<protein>
    <submittedName>
        <fullName evidence="1">Uncharacterized protein</fullName>
    </submittedName>
</protein>
<gene>
    <name evidence="1" type="ORF">D5281_24685</name>
</gene>